<dbReference type="AlphaFoldDB" id="A0A1F7SM46"/>
<evidence type="ECO:0000313" key="1">
    <source>
        <dbReference type="EMBL" id="OGL54277.1"/>
    </source>
</evidence>
<comment type="caution">
    <text evidence="1">The sequence shown here is derived from an EMBL/GenBank/DDBJ whole genome shotgun (WGS) entry which is preliminary data.</text>
</comment>
<name>A0A1F7SM46_9BACT</name>
<protein>
    <submittedName>
        <fullName evidence="1">Uncharacterized protein</fullName>
    </submittedName>
</protein>
<reference evidence="1 2" key="1">
    <citation type="journal article" date="2016" name="Nat. Commun.">
        <title>Thousands of microbial genomes shed light on interconnected biogeochemical processes in an aquifer system.</title>
        <authorList>
            <person name="Anantharaman K."/>
            <person name="Brown C.T."/>
            <person name="Hug L.A."/>
            <person name="Sharon I."/>
            <person name="Castelle C.J."/>
            <person name="Probst A.J."/>
            <person name="Thomas B.C."/>
            <person name="Singh A."/>
            <person name="Wilkins M.J."/>
            <person name="Karaoz U."/>
            <person name="Brodie E.L."/>
            <person name="Williams K.H."/>
            <person name="Hubbard S.S."/>
            <person name="Banfield J.F."/>
        </authorList>
    </citation>
    <scope>NUCLEOTIDE SEQUENCE [LARGE SCALE GENOMIC DNA]</scope>
</reference>
<gene>
    <name evidence="1" type="ORF">A3K55_02445</name>
</gene>
<organism evidence="1 2">
    <name type="scientific">Candidatus Shapirobacteria bacterium RBG_13_44_7</name>
    <dbReference type="NCBI Taxonomy" id="1802149"/>
    <lineage>
        <taxon>Bacteria</taxon>
        <taxon>Candidatus Shapironibacteriota</taxon>
    </lineage>
</organism>
<accession>A0A1F7SM46</accession>
<dbReference type="Proteomes" id="UP000185874">
    <property type="component" value="Unassembled WGS sequence"/>
</dbReference>
<proteinExistence type="predicted"/>
<evidence type="ECO:0000313" key="2">
    <source>
        <dbReference type="Proteomes" id="UP000185874"/>
    </source>
</evidence>
<sequence length="62" mass="6747">MDGAFQGGLPGFKQDMARPFGRIGMSAFLGITRECGIFIGRIRICQNTILIGTTTHVDKISM</sequence>
<dbReference type="EMBL" id="MGDJ01000004">
    <property type="protein sequence ID" value="OGL54277.1"/>
    <property type="molecule type" value="Genomic_DNA"/>
</dbReference>